<sequence length="77" mass="8962">MIYRRKDQYIDSIGSENKKTKPEDDYEVLVLDFSYQYFIGDLTASLKGLGISIRETKYMYTITFIPLMMQDSSTATI</sequence>
<gene>
    <name evidence="1" type="ORF">K340107D12_23250</name>
</gene>
<reference evidence="1 2" key="1">
    <citation type="submission" date="2024-04" db="EMBL/GenBank/DDBJ databases">
        <title>Defined microbial consortia suppress multidrug-resistant proinflammatory Enterobacteriaceae via ecological control.</title>
        <authorList>
            <person name="Furuichi M."/>
            <person name="Kawaguchi T."/>
            <person name="Pust M."/>
            <person name="Yasuma K."/>
            <person name="Plichta D."/>
            <person name="Hasegawa N."/>
            <person name="Ohya T."/>
            <person name="Bhattarai S."/>
            <person name="Sasajima S."/>
            <person name="Aoto Y."/>
            <person name="Tuganbaev T."/>
            <person name="Yaginuma M."/>
            <person name="Ueda M."/>
            <person name="Okahashi N."/>
            <person name="Amafuji K."/>
            <person name="Kiridooshi Y."/>
            <person name="Sugita K."/>
            <person name="Strazar M."/>
            <person name="Skelly A."/>
            <person name="Suda W."/>
            <person name="Hattori M."/>
            <person name="Nakamoto N."/>
            <person name="Caballero S."/>
            <person name="Norman J."/>
            <person name="Olle B."/>
            <person name="Tanoue T."/>
            <person name="Arita M."/>
            <person name="Bucci V."/>
            <person name="Atarashi K."/>
            <person name="Xavier R."/>
            <person name="Honda K."/>
        </authorList>
    </citation>
    <scope>NUCLEOTIDE SEQUENCE [LARGE SCALE GENOMIC DNA]</scope>
    <source>
        <strain evidence="2">k34-0107-D12</strain>
    </source>
</reference>
<protein>
    <submittedName>
        <fullName evidence="1">Uncharacterized protein</fullName>
    </submittedName>
</protein>
<evidence type="ECO:0000313" key="2">
    <source>
        <dbReference type="Proteomes" id="UP001600941"/>
    </source>
</evidence>
<proteinExistence type="predicted"/>
<dbReference type="Proteomes" id="UP001600941">
    <property type="component" value="Unassembled WGS sequence"/>
</dbReference>
<dbReference type="EMBL" id="BAABZQ010000001">
    <property type="protein sequence ID" value="GAA6499509.1"/>
    <property type="molecule type" value="Genomic_DNA"/>
</dbReference>
<comment type="caution">
    <text evidence="1">The sequence shown here is derived from an EMBL/GenBank/DDBJ whole genome shotgun (WGS) entry which is preliminary data.</text>
</comment>
<accession>A0ABQ0BSJ1</accession>
<keyword evidence="2" id="KW-1185">Reference proteome</keyword>
<name>A0ABQ0BSJ1_9FIRM</name>
<evidence type="ECO:0000313" key="1">
    <source>
        <dbReference type="EMBL" id="GAA6499509.1"/>
    </source>
</evidence>
<organism evidence="1 2">
    <name type="scientific">Blautia parvula</name>
    <dbReference type="NCBI Taxonomy" id="2877527"/>
    <lineage>
        <taxon>Bacteria</taxon>
        <taxon>Bacillati</taxon>
        <taxon>Bacillota</taxon>
        <taxon>Clostridia</taxon>
        <taxon>Lachnospirales</taxon>
        <taxon>Lachnospiraceae</taxon>
        <taxon>Blautia</taxon>
    </lineage>
</organism>